<evidence type="ECO:0000256" key="6">
    <source>
        <dbReference type="ARBA" id="ARBA00022898"/>
    </source>
</evidence>
<dbReference type="Gene3D" id="3.40.50.1100">
    <property type="match status" value="2"/>
</dbReference>
<evidence type="ECO:0000313" key="14">
    <source>
        <dbReference type="EMBL" id="RSX55895.1"/>
    </source>
</evidence>
<evidence type="ECO:0000313" key="15">
    <source>
        <dbReference type="Proteomes" id="UP000287609"/>
    </source>
</evidence>
<comment type="similarity">
    <text evidence="3 12">Belongs to the cysteine synthase/cystathionine beta-synthase family.</text>
</comment>
<organism evidence="14 15">
    <name type="scientific">Bifidobacterium dolichotidis</name>
    <dbReference type="NCBI Taxonomy" id="2306976"/>
    <lineage>
        <taxon>Bacteria</taxon>
        <taxon>Bacillati</taxon>
        <taxon>Actinomycetota</taxon>
        <taxon>Actinomycetes</taxon>
        <taxon>Bifidobacteriales</taxon>
        <taxon>Bifidobacteriaceae</taxon>
        <taxon>Bifidobacterium</taxon>
    </lineage>
</organism>
<dbReference type="InterPro" id="IPR001216">
    <property type="entry name" value="P-phosphate_BS"/>
</dbReference>
<dbReference type="OrthoDB" id="9805733at2"/>
<keyword evidence="7 12" id="KW-0198">Cysteine biosynthesis</keyword>
<sequence length="308" mass="32631">MNIATSVDQLVGHTPLMEMKHIEQDQHVDAHLLAKLEYFNPAGSVKDRVALSMINTAEKDGSLKPGGTIIEATSGNTGIGLASIGTSRGYHVIIVMPETMSEERRRLMKAYGAELVLTPGAEGMKGAIAKAEELHKTTEGSIVASQFTNMANVAAHKTTTGPEIWADTDGHVDYLVAGVGTGGTITGIGEYLKQQNPDIKVVAVEPETSPVLSEGHGGKHGIQGIGAGFVPEILDTHIYDEVMRVTDEDAFETGRLIGREEGVLVGISSGAAMWAAMQIGKRPEAQGKNIVVILPDSGDRYLSTAMFA</sequence>
<dbReference type="PANTHER" id="PTHR10314">
    <property type="entry name" value="CYSTATHIONINE BETA-SYNTHASE"/>
    <property type="match status" value="1"/>
</dbReference>
<dbReference type="NCBIfam" id="TIGR01139">
    <property type="entry name" value="cysK"/>
    <property type="match status" value="1"/>
</dbReference>
<dbReference type="PROSITE" id="PS00901">
    <property type="entry name" value="CYS_SYNTHASE"/>
    <property type="match status" value="1"/>
</dbReference>
<proteinExistence type="inferred from homology"/>
<dbReference type="AlphaFoldDB" id="A0A430FSQ9"/>
<name>A0A430FSQ9_9BIFI</name>
<dbReference type="EMBL" id="QXGM01000001">
    <property type="protein sequence ID" value="RSX55895.1"/>
    <property type="molecule type" value="Genomic_DNA"/>
</dbReference>
<evidence type="ECO:0000256" key="9">
    <source>
        <dbReference type="ARBA" id="ARBA00053442"/>
    </source>
</evidence>
<evidence type="ECO:0000256" key="1">
    <source>
        <dbReference type="ARBA" id="ARBA00001933"/>
    </source>
</evidence>
<feature type="binding site" evidence="10">
    <location>
        <position position="76"/>
    </location>
    <ligand>
        <name>pyridoxal 5'-phosphate</name>
        <dbReference type="ChEBI" id="CHEBI:597326"/>
    </ligand>
</feature>
<accession>A0A430FSQ9</accession>
<dbReference type="GO" id="GO:0005737">
    <property type="term" value="C:cytoplasm"/>
    <property type="evidence" value="ECO:0007669"/>
    <property type="project" value="UniProtKB-ARBA"/>
</dbReference>
<dbReference type="NCBIfam" id="TIGR01136">
    <property type="entry name" value="cysKM"/>
    <property type="match status" value="1"/>
</dbReference>
<evidence type="ECO:0000256" key="3">
    <source>
        <dbReference type="ARBA" id="ARBA00007103"/>
    </source>
</evidence>
<evidence type="ECO:0000256" key="10">
    <source>
        <dbReference type="PIRSR" id="PIRSR605856-50"/>
    </source>
</evidence>
<keyword evidence="5 12" id="KW-0808">Transferase</keyword>
<feature type="modified residue" description="N6-(pyridoxal phosphate)lysine" evidence="11">
    <location>
        <position position="46"/>
    </location>
</feature>
<dbReference type="Proteomes" id="UP000287609">
    <property type="component" value="Unassembled WGS sequence"/>
</dbReference>
<comment type="function">
    <text evidence="9">Catalyzes the conversion of O-acetylserine (OAS) to cysteine through the elimination of acetate and addition of hydrogen sulfide.</text>
</comment>
<dbReference type="EC" id="2.5.1.47" evidence="12"/>
<dbReference type="InterPro" id="IPR005859">
    <property type="entry name" value="CysK"/>
</dbReference>
<keyword evidence="4 12" id="KW-0028">Amino-acid biosynthesis</keyword>
<feature type="binding site" evidence="10">
    <location>
        <position position="268"/>
    </location>
    <ligand>
        <name>pyridoxal 5'-phosphate</name>
        <dbReference type="ChEBI" id="CHEBI:597326"/>
    </ligand>
</feature>
<feature type="binding site" evidence="10">
    <location>
        <begin position="180"/>
        <end position="184"/>
    </location>
    <ligand>
        <name>pyridoxal 5'-phosphate</name>
        <dbReference type="ChEBI" id="CHEBI:597326"/>
    </ligand>
</feature>
<feature type="domain" description="Tryptophan synthase beta chain-like PALP" evidence="13">
    <location>
        <begin position="8"/>
        <end position="296"/>
    </location>
</feature>
<dbReference type="InterPro" id="IPR001926">
    <property type="entry name" value="TrpB-like_PALP"/>
</dbReference>
<reference evidence="14 15" key="1">
    <citation type="submission" date="2018-09" db="EMBL/GenBank/DDBJ databases">
        <title>Characterization of the phylogenetic diversity of five novel species belonging to the genus Bifidobacterium.</title>
        <authorList>
            <person name="Lugli G.A."/>
            <person name="Duranti S."/>
            <person name="Milani C."/>
        </authorList>
    </citation>
    <scope>NUCLEOTIDE SEQUENCE [LARGE SCALE GENOMIC DNA]</scope>
    <source>
        <strain evidence="14 15">2036B</strain>
    </source>
</reference>
<evidence type="ECO:0000256" key="7">
    <source>
        <dbReference type="ARBA" id="ARBA00023192"/>
    </source>
</evidence>
<dbReference type="SUPFAM" id="SSF53686">
    <property type="entry name" value="Tryptophan synthase beta subunit-like PLP-dependent enzymes"/>
    <property type="match status" value="1"/>
</dbReference>
<dbReference type="InterPro" id="IPR005856">
    <property type="entry name" value="Cys_synth"/>
</dbReference>
<protein>
    <recommendedName>
        <fullName evidence="12">Cysteine synthase</fullName>
        <ecNumber evidence="12">2.5.1.47</ecNumber>
    </recommendedName>
</protein>
<dbReference type="RefSeq" id="WP_125963068.1">
    <property type="nucleotide sequence ID" value="NZ_QXGM01000001.1"/>
</dbReference>
<evidence type="ECO:0000256" key="8">
    <source>
        <dbReference type="ARBA" id="ARBA00047931"/>
    </source>
</evidence>
<gene>
    <name evidence="14" type="ORF">D2E26_0458</name>
</gene>
<evidence type="ECO:0000259" key="13">
    <source>
        <dbReference type="Pfam" id="PF00291"/>
    </source>
</evidence>
<evidence type="ECO:0000256" key="12">
    <source>
        <dbReference type="RuleBase" id="RU003985"/>
    </source>
</evidence>
<evidence type="ECO:0000256" key="4">
    <source>
        <dbReference type="ARBA" id="ARBA00022605"/>
    </source>
</evidence>
<dbReference type="InterPro" id="IPR050214">
    <property type="entry name" value="Cys_Synth/Cystath_Beta-Synth"/>
</dbReference>
<evidence type="ECO:0000256" key="5">
    <source>
        <dbReference type="ARBA" id="ARBA00022679"/>
    </source>
</evidence>
<comment type="catalytic activity">
    <reaction evidence="8 12">
        <text>O-acetyl-L-serine + hydrogen sulfide = L-cysteine + acetate</text>
        <dbReference type="Rhea" id="RHEA:14829"/>
        <dbReference type="ChEBI" id="CHEBI:29919"/>
        <dbReference type="ChEBI" id="CHEBI:30089"/>
        <dbReference type="ChEBI" id="CHEBI:35235"/>
        <dbReference type="ChEBI" id="CHEBI:58340"/>
        <dbReference type="EC" id="2.5.1.47"/>
    </reaction>
</comment>
<comment type="caution">
    <text evidence="14">The sequence shown here is derived from an EMBL/GenBank/DDBJ whole genome shotgun (WGS) entry which is preliminary data.</text>
</comment>
<dbReference type="InterPro" id="IPR036052">
    <property type="entry name" value="TrpB-like_PALP_sf"/>
</dbReference>
<keyword evidence="15" id="KW-1185">Reference proteome</keyword>
<comment type="cofactor">
    <cofactor evidence="1 10 12">
        <name>pyridoxal 5'-phosphate</name>
        <dbReference type="ChEBI" id="CHEBI:597326"/>
    </cofactor>
</comment>
<dbReference type="GO" id="GO:0006535">
    <property type="term" value="P:cysteine biosynthetic process from serine"/>
    <property type="evidence" value="ECO:0007669"/>
    <property type="project" value="UniProtKB-UniRule"/>
</dbReference>
<dbReference type="Pfam" id="PF00291">
    <property type="entry name" value="PALP"/>
    <property type="match status" value="1"/>
</dbReference>
<keyword evidence="6 10" id="KW-0663">Pyridoxal phosphate</keyword>
<evidence type="ECO:0000256" key="11">
    <source>
        <dbReference type="PIRSR" id="PIRSR605856-51"/>
    </source>
</evidence>
<evidence type="ECO:0000256" key="2">
    <source>
        <dbReference type="ARBA" id="ARBA00004962"/>
    </source>
</evidence>
<dbReference type="CDD" id="cd01561">
    <property type="entry name" value="CBS_like"/>
    <property type="match status" value="1"/>
</dbReference>
<dbReference type="FunFam" id="3.40.50.1100:FF:000067">
    <property type="entry name" value="Cysteine synthase"/>
    <property type="match status" value="1"/>
</dbReference>
<dbReference type="GO" id="GO:0004124">
    <property type="term" value="F:cysteine synthase activity"/>
    <property type="evidence" value="ECO:0007669"/>
    <property type="project" value="UniProtKB-UniRule"/>
</dbReference>
<comment type="pathway">
    <text evidence="2">Amino-acid biosynthesis; L-cysteine biosynthesis; L-cysteine from L-serine: step 2/2.</text>
</comment>